<evidence type="ECO:0008006" key="5">
    <source>
        <dbReference type="Google" id="ProtNLM"/>
    </source>
</evidence>
<organism evidence="3 4">
    <name type="scientific">Fulvivirga marina</name>
    <dbReference type="NCBI Taxonomy" id="2494733"/>
    <lineage>
        <taxon>Bacteria</taxon>
        <taxon>Pseudomonadati</taxon>
        <taxon>Bacteroidota</taxon>
        <taxon>Cytophagia</taxon>
        <taxon>Cytophagales</taxon>
        <taxon>Fulvivirgaceae</taxon>
        <taxon>Fulvivirga</taxon>
    </lineage>
</organism>
<evidence type="ECO:0000313" key="3">
    <source>
        <dbReference type="EMBL" id="MBL6448187.1"/>
    </source>
</evidence>
<feature type="chain" id="PRO_5037436977" description="SHOCT domain-containing protein" evidence="2">
    <location>
        <begin position="21"/>
        <end position="106"/>
    </location>
</feature>
<feature type="region of interest" description="Disordered" evidence="1">
    <location>
        <begin position="82"/>
        <end position="106"/>
    </location>
</feature>
<evidence type="ECO:0000256" key="1">
    <source>
        <dbReference type="SAM" id="MobiDB-lite"/>
    </source>
</evidence>
<gene>
    <name evidence="3" type="ORF">JMN32_17845</name>
</gene>
<reference evidence="3" key="1">
    <citation type="submission" date="2021-01" db="EMBL/GenBank/DDBJ databases">
        <title>Fulvivirga kasyanovii gen. nov., sp nov., a novel member of the phylum Bacteroidetes isolated from seawater in a mussel farm.</title>
        <authorList>
            <person name="Zhao L.-H."/>
            <person name="Wang Z.-J."/>
        </authorList>
    </citation>
    <scope>NUCLEOTIDE SEQUENCE</scope>
    <source>
        <strain evidence="3">29W222</strain>
    </source>
</reference>
<keyword evidence="4" id="KW-1185">Reference proteome</keyword>
<dbReference type="EMBL" id="JAEUGD010000058">
    <property type="protein sequence ID" value="MBL6448187.1"/>
    <property type="molecule type" value="Genomic_DNA"/>
</dbReference>
<dbReference type="Proteomes" id="UP000614216">
    <property type="component" value="Unassembled WGS sequence"/>
</dbReference>
<name>A0A937KD36_9BACT</name>
<dbReference type="AlphaFoldDB" id="A0A937KD36"/>
<keyword evidence="2" id="KW-0732">Signal</keyword>
<evidence type="ECO:0000256" key="2">
    <source>
        <dbReference type="SAM" id="SignalP"/>
    </source>
</evidence>
<evidence type="ECO:0000313" key="4">
    <source>
        <dbReference type="Proteomes" id="UP000614216"/>
    </source>
</evidence>
<proteinExistence type="predicted"/>
<feature type="signal peptide" evidence="2">
    <location>
        <begin position="1"/>
        <end position="20"/>
    </location>
</feature>
<comment type="caution">
    <text evidence="3">The sequence shown here is derived from an EMBL/GenBank/DDBJ whole genome shotgun (WGS) entry which is preliminary data.</text>
</comment>
<feature type="compositionally biased region" description="Basic and acidic residues" evidence="1">
    <location>
        <begin position="97"/>
        <end position="106"/>
    </location>
</feature>
<protein>
    <recommendedName>
        <fullName evidence="5">SHOCT domain-containing protein</fullName>
    </recommendedName>
</protein>
<sequence length="106" mass="12289">MKKVILFSSVFMLFHFAVIAQTSTGRVNNRQMVQQTRIAEGRASGELTRGEVRTLKAEQRHIRKVERRVKADGVVTTEEKLRLHSMQNRANRNIRKQKNDSQGRLD</sequence>
<dbReference type="RefSeq" id="WP_202857715.1">
    <property type="nucleotide sequence ID" value="NZ_JAEUGD010000058.1"/>
</dbReference>
<accession>A0A937KD36</accession>